<organism evidence="3 4">
    <name type="scientific">Polysphondylium violaceum</name>
    <dbReference type="NCBI Taxonomy" id="133409"/>
    <lineage>
        <taxon>Eukaryota</taxon>
        <taxon>Amoebozoa</taxon>
        <taxon>Evosea</taxon>
        <taxon>Eumycetozoa</taxon>
        <taxon>Dictyostelia</taxon>
        <taxon>Dictyosteliales</taxon>
        <taxon>Dictyosteliaceae</taxon>
        <taxon>Polysphondylium</taxon>
    </lineage>
</organism>
<dbReference type="GO" id="GO:0005634">
    <property type="term" value="C:nucleus"/>
    <property type="evidence" value="ECO:0007669"/>
    <property type="project" value="TreeGrafter"/>
</dbReference>
<comment type="caution">
    <text evidence="3">The sequence shown here is derived from an EMBL/GenBank/DDBJ whole genome shotgun (WGS) entry which is preliminary data.</text>
</comment>
<dbReference type="InterPro" id="IPR036420">
    <property type="entry name" value="BRCT_dom_sf"/>
</dbReference>
<evidence type="ECO:0000259" key="2">
    <source>
        <dbReference type="PROSITE" id="PS50172"/>
    </source>
</evidence>
<dbReference type="PANTHER" id="PTHR45990:SF1">
    <property type="entry name" value="DNA REPAIR PROTEIN REV1"/>
    <property type="match status" value="1"/>
</dbReference>
<evidence type="ECO:0000313" key="3">
    <source>
        <dbReference type="EMBL" id="KAF2068951.1"/>
    </source>
</evidence>
<dbReference type="GO" id="GO:0017125">
    <property type="term" value="F:deoxycytidyl transferase activity"/>
    <property type="evidence" value="ECO:0007669"/>
    <property type="project" value="TreeGrafter"/>
</dbReference>
<dbReference type="GO" id="GO:0042276">
    <property type="term" value="P:error-prone translesion synthesis"/>
    <property type="evidence" value="ECO:0007669"/>
    <property type="project" value="TreeGrafter"/>
</dbReference>
<reference evidence="3" key="1">
    <citation type="submission" date="2020-01" db="EMBL/GenBank/DDBJ databases">
        <title>Development of genomics and gene disruption for Polysphondylium violaceum indicates a role for the polyketide synthase stlB in stalk morphogenesis.</title>
        <authorList>
            <person name="Narita B."/>
            <person name="Kawabe Y."/>
            <person name="Kin K."/>
            <person name="Saito T."/>
            <person name="Gibbs R."/>
            <person name="Kuspa A."/>
            <person name="Muzny D."/>
            <person name="Queller D."/>
            <person name="Richards S."/>
            <person name="Strassman J."/>
            <person name="Sucgang R."/>
            <person name="Worley K."/>
            <person name="Schaap P."/>
        </authorList>
    </citation>
    <scope>NUCLEOTIDE SEQUENCE</scope>
    <source>
        <strain evidence="3">QSvi11</strain>
    </source>
</reference>
<keyword evidence="4" id="KW-1185">Reference proteome</keyword>
<dbReference type="SUPFAM" id="SSF52113">
    <property type="entry name" value="BRCT domain"/>
    <property type="match status" value="1"/>
</dbReference>
<name>A0A8J4PT66_9MYCE</name>
<protein>
    <recommendedName>
        <fullName evidence="2">BRCT domain-containing protein</fullName>
    </recommendedName>
</protein>
<feature type="domain" description="BRCT" evidence="2">
    <location>
        <begin position="44"/>
        <end position="143"/>
    </location>
</feature>
<dbReference type="GO" id="GO:0003887">
    <property type="term" value="F:DNA-directed DNA polymerase activity"/>
    <property type="evidence" value="ECO:0007669"/>
    <property type="project" value="TreeGrafter"/>
</dbReference>
<dbReference type="GO" id="GO:0070987">
    <property type="term" value="P:error-free translesion synthesis"/>
    <property type="evidence" value="ECO:0007669"/>
    <property type="project" value="TreeGrafter"/>
</dbReference>
<proteinExistence type="predicted"/>
<evidence type="ECO:0000256" key="1">
    <source>
        <dbReference type="SAM" id="MobiDB-lite"/>
    </source>
</evidence>
<dbReference type="EMBL" id="AJWJ01000790">
    <property type="protein sequence ID" value="KAF2068951.1"/>
    <property type="molecule type" value="Genomic_DNA"/>
</dbReference>
<dbReference type="Gene3D" id="3.40.50.10190">
    <property type="entry name" value="BRCT domain"/>
    <property type="match status" value="1"/>
</dbReference>
<feature type="compositionally biased region" description="Polar residues" evidence="1">
    <location>
        <begin position="162"/>
        <end position="175"/>
    </location>
</feature>
<dbReference type="InterPro" id="IPR001357">
    <property type="entry name" value="BRCT_dom"/>
</dbReference>
<sequence length="291" mass="33295">MNGKKTSTVTNSTATTSTSISALSFFKDRLTKNEKRINQQFQSKSSDLFKGLRIYFDGYTDQVSLIHLKKLVILHGGTHSHWFSPTSCTHIIGTCMSLTKYEQVIKRNLPKSSRIKKIHYVHPDWILDSCKFEKLQPEVNYYLFDKLASLNKSNSNNNSNSDGNDTQTLNPTTISNNNNDNDIRNYFKSNSSNNETILKKRTGGDYSDILNIDEYSFIKLTKKSKPLDEQELQDSLVDPKLTILDYTSNVNSTSLFKNSYLLQKTNDQNIIIHDDNQKNKLTLPRGQCKEL</sequence>
<dbReference type="Proteomes" id="UP000695562">
    <property type="component" value="Unassembled WGS sequence"/>
</dbReference>
<dbReference type="SMART" id="SM00292">
    <property type="entry name" value="BRCT"/>
    <property type="match status" value="1"/>
</dbReference>
<dbReference type="PANTHER" id="PTHR45990">
    <property type="entry name" value="DNA REPAIR PROTEIN REV1"/>
    <property type="match status" value="1"/>
</dbReference>
<evidence type="ECO:0000313" key="4">
    <source>
        <dbReference type="Proteomes" id="UP000695562"/>
    </source>
</evidence>
<gene>
    <name evidence="3" type="ORF">CYY_009730</name>
</gene>
<dbReference type="Pfam" id="PF16589">
    <property type="entry name" value="BRCT_2"/>
    <property type="match status" value="1"/>
</dbReference>
<feature type="region of interest" description="Disordered" evidence="1">
    <location>
        <begin position="154"/>
        <end position="182"/>
    </location>
</feature>
<dbReference type="AlphaFoldDB" id="A0A8J4PT66"/>
<accession>A0A8J4PT66</accession>
<dbReference type="OrthoDB" id="427711at2759"/>
<dbReference type="CDD" id="cd17719">
    <property type="entry name" value="BRCT_Rev1"/>
    <property type="match status" value="1"/>
</dbReference>
<dbReference type="PROSITE" id="PS50172">
    <property type="entry name" value="BRCT"/>
    <property type="match status" value="1"/>
</dbReference>